<organism evidence="1 2">
    <name type="scientific">Candidatus Kaiserbacteria bacterium RIFCSPLOWO2_01_FULL_54_13</name>
    <dbReference type="NCBI Taxonomy" id="1798512"/>
    <lineage>
        <taxon>Bacteria</taxon>
        <taxon>Candidatus Kaiseribacteriota</taxon>
    </lineage>
</organism>
<dbReference type="STRING" id="1798512.A3A39_03485"/>
<dbReference type="AlphaFoldDB" id="A0A1F6F384"/>
<comment type="caution">
    <text evidence="1">The sequence shown here is derived from an EMBL/GenBank/DDBJ whole genome shotgun (WGS) entry which is preliminary data.</text>
</comment>
<dbReference type="Pfam" id="PF13432">
    <property type="entry name" value="TPR_16"/>
    <property type="match status" value="1"/>
</dbReference>
<sequence length="268" mass="30544">MRHVRAVPFVVLALAFVIAVAYLDAVPTLSTGLRNAYEDISYKLAPSAEKAFKYGERHFDSRHPAAYDINRAEYFFERAAAEDPTIPYLYHEFARISFLKKNFKRALGQINFQIGMHGKSARNSFYVRGLIEGYMGRYEEAARDFKVFLEAYPRNWAAVNDYAWVLLKSGRTEEAIEAVREALKYFPDNPWLLNTYASALYEIGDLDTARFVARSSATAAMHVSENDWLTAYPGNDPAIARTGLIEFQDSIRRNMHTILLTASKRGLQ</sequence>
<reference evidence="1 2" key="1">
    <citation type="journal article" date="2016" name="Nat. Commun.">
        <title>Thousands of microbial genomes shed light on interconnected biogeochemical processes in an aquifer system.</title>
        <authorList>
            <person name="Anantharaman K."/>
            <person name="Brown C.T."/>
            <person name="Hug L.A."/>
            <person name="Sharon I."/>
            <person name="Castelle C.J."/>
            <person name="Probst A.J."/>
            <person name="Thomas B.C."/>
            <person name="Singh A."/>
            <person name="Wilkins M.J."/>
            <person name="Karaoz U."/>
            <person name="Brodie E.L."/>
            <person name="Williams K.H."/>
            <person name="Hubbard S.S."/>
            <person name="Banfield J.F."/>
        </authorList>
    </citation>
    <scope>NUCLEOTIDE SEQUENCE [LARGE SCALE GENOMIC DNA]</scope>
</reference>
<proteinExistence type="predicted"/>
<evidence type="ECO:0000313" key="2">
    <source>
        <dbReference type="Proteomes" id="UP000177372"/>
    </source>
</evidence>
<evidence type="ECO:0000313" key="1">
    <source>
        <dbReference type="EMBL" id="OGG80305.1"/>
    </source>
</evidence>
<dbReference type="Proteomes" id="UP000177372">
    <property type="component" value="Unassembled WGS sequence"/>
</dbReference>
<dbReference type="SUPFAM" id="SSF48452">
    <property type="entry name" value="TPR-like"/>
    <property type="match status" value="1"/>
</dbReference>
<dbReference type="InterPro" id="IPR011990">
    <property type="entry name" value="TPR-like_helical_dom_sf"/>
</dbReference>
<protein>
    <submittedName>
        <fullName evidence="1">Uncharacterized protein</fullName>
    </submittedName>
</protein>
<dbReference type="Gene3D" id="1.25.40.10">
    <property type="entry name" value="Tetratricopeptide repeat domain"/>
    <property type="match status" value="1"/>
</dbReference>
<dbReference type="EMBL" id="MFLZ01000010">
    <property type="protein sequence ID" value="OGG80305.1"/>
    <property type="molecule type" value="Genomic_DNA"/>
</dbReference>
<name>A0A1F6F384_9BACT</name>
<gene>
    <name evidence="1" type="ORF">A3A39_03485</name>
</gene>
<accession>A0A1F6F384</accession>